<evidence type="ECO:0000313" key="1">
    <source>
        <dbReference type="EMBL" id="KZC09199.1"/>
    </source>
</evidence>
<evidence type="ECO:0000313" key="2">
    <source>
        <dbReference type="Proteomes" id="UP000076502"/>
    </source>
</evidence>
<dbReference type="EMBL" id="KQ434868">
    <property type="protein sequence ID" value="KZC09199.1"/>
    <property type="molecule type" value="Genomic_DNA"/>
</dbReference>
<dbReference type="STRING" id="178035.A0A154PBB5"/>
<dbReference type="Proteomes" id="UP000076502">
    <property type="component" value="Unassembled WGS sequence"/>
</dbReference>
<dbReference type="AlphaFoldDB" id="A0A154PBB5"/>
<name>A0A154PBB5_DUFNO</name>
<organism evidence="1 2">
    <name type="scientific">Dufourea novaeangliae</name>
    <name type="common">Sweat bee</name>
    <dbReference type="NCBI Taxonomy" id="178035"/>
    <lineage>
        <taxon>Eukaryota</taxon>
        <taxon>Metazoa</taxon>
        <taxon>Ecdysozoa</taxon>
        <taxon>Arthropoda</taxon>
        <taxon>Hexapoda</taxon>
        <taxon>Insecta</taxon>
        <taxon>Pterygota</taxon>
        <taxon>Neoptera</taxon>
        <taxon>Endopterygota</taxon>
        <taxon>Hymenoptera</taxon>
        <taxon>Apocrita</taxon>
        <taxon>Aculeata</taxon>
        <taxon>Apoidea</taxon>
        <taxon>Anthophila</taxon>
        <taxon>Halictidae</taxon>
        <taxon>Rophitinae</taxon>
        <taxon>Dufourea</taxon>
    </lineage>
</organism>
<reference evidence="1 2" key="1">
    <citation type="submission" date="2015-07" db="EMBL/GenBank/DDBJ databases">
        <title>The genome of Dufourea novaeangliae.</title>
        <authorList>
            <person name="Pan H."/>
            <person name="Kapheim K."/>
        </authorList>
    </citation>
    <scope>NUCLEOTIDE SEQUENCE [LARGE SCALE GENOMIC DNA]</scope>
    <source>
        <strain evidence="1">0120121106</strain>
        <tissue evidence="1">Whole body</tissue>
    </source>
</reference>
<sequence>MIVDVTVPFENTDIALEQARARKIIKYKPLADELHGQGYSVVVSAIVVGALGTWDPGNEPVLRLLGVSSRYANLMRRLIVSGTIKWSRDIYVEHVSGVRQYATRGSAPAEGAGPLV</sequence>
<proteinExistence type="predicted"/>
<protein>
    <submittedName>
        <fullName evidence="1">Uncharacterized protein</fullName>
    </submittedName>
</protein>
<accession>A0A154PBB5</accession>
<keyword evidence="2" id="KW-1185">Reference proteome</keyword>
<gene>
    <name evidence="1" type="ORF">WN55_00935</name>
</gene>